<dbReference type="EMBL" id="MF344570">
    <property type="protein sequence ID" value="AVE21552.1"/>
    <property type="molecule type" value="Genomic_DNA"/>
</dbReference>
<dbReference type="AlphaFoldDB" id="A0A2L1KGS7"/>
<name>A0A2L1KGS7_PSEAI</name>
<dbReference type="SUPFAM" id="SSF53335">
    <property type="entry name" value="S-adenosyl-L-methionine-dependent methyltransferases"/>
    <property type="match status" value="1"/>
</dbReference>
<dbReference type="Pfam" id="PF14338">
    <property type="entry name" value="Mrr_N"/>
    <property type="match status" value="1"/>
</dbReference>
<evidence type="ECO:0000256" key="5">
    <source>
        <dbReference type="ARBA" id="ARBA00022691"/>
    </source>
</evidence>
<dbReference type="EC" id="2.1.1.72" evidence="2"/>
<keyword evidence="5" id="KW-0949">S-adenosyl-L-methionine</keyword>
<dbReference type="Gene3D" id="3.40.50.150">
    <property type="entry name" value="Vaccinia Virus protein VP39"/>
    <property type="match status" value="1"/>
</dbReference>
<dbReference type="PRINTS" id="PR00506">
    <property type="entry name" value="D21N6MTFRASE"/>
</dbReference>
<protein>
    <recommendedName>
        <fullName evidence="2">site-specific DNA-methyltransferase (adenine-specific)</fullName>
        <ecNumber evidence="2">2.1.1.72</ecNumber>
    </recommendedName>
</protein>
<geneLocation type="plasmid" evidence="10">
    <name>pA681-IMP</name>
</geneLocation>
<keyword evidence="10" id="KW-0614">Plasmid</keyword>
<dbReference type="InterPro" id="IPR029063">
    <property type="entry name" value="SAM-dependent_MTases_sf"/>
</dbReference>
<feature type="region of interest" description="Disordered" evidence="7">
    <location>
        <begin position="1"/>
        <end position="24"/>
    </location>
</feature>
<keyword evidence="4 10" id="KW-0808">Transferase</keyword>
<dbReference type="InterPro" id="IPR025745">
    <property type="entry name" value="Mrr-like_N_dom"/>
</dbReference>
<reference evidence="11" key="2">
    <citation type="submission" date="2017-06" db="EMBL/GenBank/DDBJ databases">
        <title>Complete sequence of pR31014-IMP from clinical Pseudomonas aeruginosa.</title>
        <authorList>
            <person name="Yuan M."/>
            <person name="Feng J.2nd."/>
            <person name="Zhan Z.3rd."/>
            <person name="Jiang X.4th."/>
            <person name="Zhang D.5th."/>
            <person name="Chen X.6th."/>
            <person name="Zhao X."/>
            <person name="Che J."/>
            <person name="Lu J."/>
            <person name="Xu J."/>
            <person name="Li J."/>
            <person name="Zhou D."/>
        </authorList>
    </citation>
    <scope>NUCLEOTIDE SEQUENCE</scope>
    <source>
        <plasmid evidence="11">pR31014-IMP</plasmid>
    </source>
</reference>
<comment type="catalytic activity">
    <reaction evidence="6">
        <text>a 2'-deoxyadenosine in DNA + S-adenosyl-L-methionine = an N(6)-methyl-2'-deoxyadenosine in DNA + S-adenosyl-L-homocysteine + H(+)</text>
        <dbReference type="Rhea" id="RHEA:15197"/>
        <dbReference type="Rhea" id="RHEA-COMP:12418"/>
        <dbReference type="Rhea" id="RHEA-COMP:12419"/>
        <dbReference type="ChEBI" id="CHEBI:15378"/>
        <dbReference type="ChEBI" id="CHEBI:57856"/>
        <dbReference type="ChEBI" id="CHEBI:59789"/>
        <dbReference type="ChEBI" id="CHEBI:90615"/>
        <dbReference type="ChEBI" id="CHEBI:90616"/>
        <dbReference type="EC" id="2.1.1.72"/>
    </reaction>
</comment>
<dbReference type="REBASE" id="238465">
    <property type="entry name" value="M.Pae31014ORFAP"/>
</dbReference>
<evidence type="ECO:0000259" key="8">
    <source>
        <dbReference type="Pfam" id="PF01555"/>
    </source>
</evidence>
<geneLocation type="plasmid" evidence="11">
    <name>pR31014-IMP</name>
</geneLocation>
<evidence type="ECO:0000256" key="4">
    <source>
        <dbReference type="ARBA" id="ARBA00022679"/>
    </source>
</evidence>
<evidence type="ECO:0000259" key="9">
    <source>
        <dbReference type="Pfam" id="PF14338"/>
    </source>
</evidence>
<proteinExistence type="inferred from homology"/>
<dbReference type="EMBL" id="MF344571">
    <property type="protein sequence ID" value="AVE22040.1"/>
    <property type="molecule type" value="Genomic_DNA"/>
</dbReference>
<evidence type="ECO:0000256" key="1">
    <source>
        <dbReference type="ARBA" id="ARBA00006594"/>
    </source>
</evidence>
<sequence>MASWPAPSNRREKSAAASENETMRTTRLKHKVSAPGQGELFAVDQIAGIYKANPDKPLTNTALYEIVTNHLGVSTEALNELAPVGESGQKHSLVRRAIRWTQQSLKQMGIIERVNGERGVWRLTEDAKRDLNPAKSGVKVLGFRTDLGLAIWGPSADIFKRLTVPVVLALQSPPYPLRKERAYGNPDEREIVDFICATLEPVVEALAEEGSLVLNVSQDCFLPGLPARSTYVERLVLEVCDRFGLYLMDRLIWQNPAKAPGPVQWASKSRQQLNVGYEPVLWFAKNPLKCKSNNNRVLQPHSERHLRLIQNGGEKRHTNYGDGAYRLRPGSFSNETAGSIPKNVITRGHRCTYGTQHRKAAEALGLPTHGAPMPFSIPEFLIQFLTEEGDLVVDAWAGRNMTSLAAELLGRTWMSGELMLQHIRTGAELFRGRPGFWLNPQIAAAFGR</sequence>
<dbReference type="GO" id="GO:0032259">
    <property type="term" value="P:methylation"/>
    <property type="evidence" value="ECO:0007669"/>
    <property type="project" value="UniProtKB-KW"/>
</dbReference>
<dbReference type="REBASE" id="238464">
    <property type="entry name" value="M.PaeA681ORFAP"/>
</dbReference>
<dbReference type="GO" id="GO:0008170">
    <property type="term" value="F:N-methyltransferase activity"/>
    <property type="evidence" value="ECO:0007669"/>
    <property type="project" value="InterPro"/>
</dbReference>
<reference evidence="10" key="1">
    <citation type="submission" date="2017-06" db="EMBL/GenBank/DDBJ databases">
        <title>Complete sequence of pA681-IMP from clinical Pseudomonas aeruginosa.</title>
        <authorList>
            <person name="Yuan M."/>
            <person name="Feng J.2nd."/>
            <person name="Zhan Z.3rd."/>
            <person name="Jiang X.4th."/>
            <person name="Zhang D.5th."/>
            <person name="Chen X.6th."/>
            <person name="Zhao X."/>
            <person name="Che J."/>
            <person name="Lu J."/>
            <person name="Xu J."/>
            <person name="Li J."/>
            <person name="Zhou D."/>
        </authorList>
    </citation>
    <scope>NUCLEOTIDE SEQUENCE</scope>
    <source>
        <plasmid evidence="10">pA681-IMP</plasmid>
    </source>
</reference>
<accession>A0A2L1KGS7</accession>
<feature type="domain" description="DNA methylase N-4/N-6" evidence="8">
    <location>
        <begin position="168"/>
        <end position="425"/>
    </location>
</feature>
<evidence type="ECO:0000313" key="11">
    <source>
        <dbReference type="EMBL" id="AVE22040.1"/>
    </source>
</evidence>
<keyword evidence="3 10" id="KW-0489">Methyltransferase</keyword>
<evidence type="ECO:0000256" key="7">
    <source>
        <dbReference type="SAM" id="MobiDB-lite"/>
    </source>
</evidence>
<dbReference type="GO" id="GO:0009007">
    <property type="term" value="F:site-specific DNA-methyltransferase (adenine-specific) activity"/>
    <property type="evidence" value="ECO:0007669"/>
    <property type="project" value="UniProtKB-EC"/>
</dbReference>
<evidence type="ECO:0000256" key="2">
    <source>
        <dbReference type="ARBA" id="ARBA00011900"/>
    </source>
</evidence>
<organism evidence="10">
    <name type="scientific">Pseudomonas aeruginosa</name>
    <dbReference type="NCBI Taxonomy" id="287"/>
    <lineage>
        <taxon>Bacteria</taxon>
        <taxon>Pseudomonadati</taxon>
        <taxon>Pseudomonadota</taxon>
        <taxon>Gammaproteobacteria</taxon>
        <taxon>Pseudomonadales</taxon>
        <taxon>Pseudomonadaceae</taxon>
        <taxon>Pseudomonas</taxon>
    </lineage>
</organism>
<evidence type="ECO:0000256" key="3">
    <source>
        <dbReference type="ARBA" id="ARBA00022603"/>
    </source>
</evidence>
<comment type="similarity">
    <text evidence="1">Belongs to the N(4)/N(6)-methyltransferase family.</text>
</comment>
<feature type="domain" description="Restriction system protein Mrr-like N-terminal" evidence="9">
    <location>
        <begin position="59"/>
        <end position="128"/>
    </location>
</feature>
<dbReference type="InterPro" id="IPR002295">
    <property type="entry name" value="N4/N6-MTase_EcoPI_Mod-like"/>
</dbReference>
<dbReference type="InterPro" id="IPR002941">
    <property type="entry name" value="DNA_methylase_N4/N6"/>
</dbReference>
<dbReference type="Pfam" id="PF01555">
    <property type="entry name" value="N6_N4_Mtase"/>
    <property type="match status" value="1"/>
</dbReference>
<dbReference type="GO" id="GO:0003677">
    <property type="term" value="F:DNA binding"/>
    <property type="evidence" value="ECO:0007669"/>
    <property type="project" value="InterPro"/>
</dbReference>
<evidence type="ECO:0000256" key="6">
    <source>
        <dbReference type="ARBA" id="ARBA00047942"/>
    </source>
</evidence>
<evidence type="ECO:0000313" key="10">
    <source>
        <dbReference type="EMBL" id="AVE21552.1"/>
    </source>
</evidence>